<evidence type="ECO:0000256" key="2">
    <source>
        <dbReference type="ARBA" id="ARBA00004305"/>
    </source>
</evidence>
<comment type="catalytic activity">
    <reaction evidence="12">
        <text>2 Fe(II)-[cytochrome c] + H2O2 + 2 H(+) = 2 Fe(III)-[cytochrome c] + 2 H2O</text>
        <dbReference type="Rhea" id="RHEA:16581"/>
        <dbReference type="Rhea" id="RHEA-COMP:10350"/>
        <dbReference type="Rhea" id="RHEA-COMP:14399"/>
        <dbReference type="ChEBI" id="CHEBI:15377"/>
        <dbReference type="ChEBI" id="CHEBI:15378"/>
        <dbReference type="ChEBI" id="CHEBI:16240"/>
        <dbReference type="ChEBI" id="CHEBI:29033"/>
        <dbReference type="ChEBI" id="CHEBI:29034"/>
        <dbReference type="EC" id="1.11.1.5"/>
    </reaction>
</comment>
<dbReference type="EMBL" id="PJQM01003989">
    <property type="protein sequence ID" value="RCH86202.1"/>
    <property type="molecule type" value="Genomic_DNA"/>
</dbReference>
<dbReference type="GO" id="GO:0042744">
    <property type="term" value="P:hydrogen peroxide catabolic process"/>
    <property type="evidence" value="ECO:0007669"/>
    <property type="project" value="TreeGrafter"/>
</dbReference>
<dbReference type="GO" id="GO:0034599">
    <property type="term" value="P:cellular response to oxidative stress"/>
    <property type="evidence" value="ECO:0007669"/>
    <property type="project" value="InterPro"/>
</dbReference>
<keyword evidence="5 13" id="KW-0575">Peroxidase</keyword>
<comment type="similarity">
    <text evidence="4">Belongs to the peroxidase family. Cytochrome c peroxidase subfamily.</text>
</comment>
<dbReference type="PRINTS" id="PR00459">
    <property type="entry name" value="ASPEROXIDASE"/>
</dbReference>
<dbReference type="GO" id="GO:0046872">
    <property type="term" value="F:metal ion binding"/>
    <property type="evidence" value="ECO:0007669"/>
    <property type="project" value="UniProtKB-UniRule"/>
</dbReference>
<dbReference type="GO" id="GO:0000302">
    <property type="term" value="P:response to reactive oxygen species"/>
    <property type="evidence" value="ECO:0007669"/>
    <property type="project" value="TreeGrafter"/>
</dbReference>
<evidence type="ECO:0000256" key="5">
    <source>
        <dbReference type="ARBA" id="ARBA00022559"/>
    </source>
</evidence>
<dbReference type="GO" id="GO:0004130">
    <property type="term" value="F:cytochrome-c peroxidase activity"/>
    <property type="evidence" value="ECO:0007669"/>
    <property type="project" value="UniProtKB-EC"/>
</dbReference>
<dbReference type="GO" id="GO:0005758">
    <property type="term" value="C:mitochondrial intermembrane space"/>
    <property type="evidence" value="ECO:0007669"/>
    <property type="project" value="UniProtKB-SubCell"/>
</dbReference>
<evidence type="ECO:0000256" key="4">
    <source>
        <dbReference type="ARBA" id="ARBA00005997"/>
    </source>
</evidence>
<keyword evidence="16" id="KW-1185">Reference proteome</keyword>
<dbReference type="InterPro" id="IPR019794">
    <property type="entry name" value="Peroxidases_AS"/>
</dbReference>
<dbReference type="EC" id="1.11.1.-" evidence="13"/>
<dbReference type="InterPro" id="IPR010255">
    <property type="entry name" value="Haem_peroxidase_sf"/>
</dbReference>
<evidence type="ECO:0000256" key="6">
    <source>
        <dbReference type="ARBA" id="ARBA00022617"/>
    </source>
</evidence>
<dbReference type="FunFam" id="1.10.420.10:FF:000009">
    <property type="entry name" value="Ascorbate peroxidase"/>
    <property type="match status" value="1"/>
</dbReference>
<dbReference type="InterPro" id="IPR002207">
    <property type="entry name" value="Peroxidase_I"/>
</dbReference>
<comment type="caution">
    <text evidence="15">The sequence shown here is derived from an EMBL/GenBank/DDBJ whole genome shotgun (WGS) entry which is preliminary data.</text>
</comment>
<organism evidence="15 16">
    <name type="scientific">Rhizopus stolonifer</name>
    <name type="common">Rhizopus nigricans</name>
    <dbReference type="NCBI Taxonomy" id="4846"/>
    <lineage>
        <taxon>Eukaryota</taxon>
        <taxon>Fungi</taxon>
        <taxon>Fungi incertae sedis</taxon>
        <taxon>Mucoromycota</taxon>
        <taxon>Mucoromycotina</taxon>
        <taxon>Mucoromycetes</taxon>
        <taxon>Mucorales</taxon>
        <taxon>Mucorineae</taxon>
        <taxon>Rhizopodaceae</taxon>
        <taxon>Rhizopus</taxon>
    </lineage>
</organism>
<feature type="domain" description="Plant heme peroxidase family profile" evidence="14">
    <location>
        <begin position="160"/>
        <end position="369"/>
    </location>
</feature>
<keyword evidence="10" id="KW-0408">Iron</keyword>
<accession>A0A367J8C1</accession>
<keyword evidence="8" id="KW-0809">Transit peptide</keyword>
<dbReference type="PROSITE" id="PS50873">
    <property type="entry name" value="PEROXIDASE_4"/>
    <property type="match status" value="1"/>
</dbReference>
<gene>
    <name evidence="15" type="primary">CCP1_2</name>
    <name evidence="15" type="ORF">CU098_007225</name>
</gene>
<reference evidence="15 16" key="1">
    <citation type="journal article" date="2018" name="G3 (Bethesda)">
        <title>Phylogenetic and Phylogenomic Definition of Rhizopus Species.</title>
        <authorList>
            <person name="Gryganskyi A.P."/>
            <person name="Golan J."/>
            <person name="Dolatabadi S."/>
            <person name="Mondo S."/>
            <person name="Robb S."/>
            <person name="Idnurm A."/>
            <person name="Muszewska A."/>
            <person name="Steczkiewicz K."/>
            <person name="Masonjones S."/>
            <person name="Liao H.L."/>
            <person name="Gajdeczka M.T."/>
            <person name="Anike F."/>
            <person name="Vuek A."/>
            <person name="Anishchenko I.M."/>
            <person name="Voigt K."/>
            <person name="de Hoog G.S."/>
            <person name="Smith M.E."/>
            <person name="Heitman J."/>
            <person name="Vilgalys R."/>
            <person name="Stajich J.E."/>
        </authorList>
    </citation>
    <scope>NUCLEOTIDE SEQUENCE [LARGE SCALE GENOMIC DNA]</scope>
    <source>
        <strain evidence="15 16">LSU 92-RS-03</strain>
    </source>
</reference>
<dbReference type="InterPro" id="IPR002016">
    <property type="entry name" value="Haem_peroxidase"/>
</dbReference>
<proteinExistence type="inferred from homology"/>
<evidence type="ECO:0000259" key="14">
    <source>
        <dbReference type="PROSITE" id="PS50873"/>
    </source>
</evidence>
<protein>
    <recommendedName>
        <fullName evidence="13">Peroxidase</fullName>
        <ecNumber evidence="13">1.11.1.-</ecNumber>
    </recommendedName>
</protein>
<comment type="function">
    <text evidence="1">Destroys radicals which are normally produced within the cells and which are toxic to biological systems.</text>
</comment>
<evidence type="ECO:0000313" key="15">
    <source>
        <dbReference type="EMBL" id="RCH86202.1"/>
    </source>
</evidence>
<sequence>MNSLRSAFTKTARVNPRVAAIASGSILGASRVRPATMIQHRGYASTDAPKKGGSGGLLFLTLASLGGVAGYYYNSAQSIQTQTLTNEKENKNIDYQQVYNDIAELLDENSDYDDGSYGPVLVRLAWHASGTYDKETKTGGSNGATMRFKPESLHAANNGLDIARTILEKIHVKYPEISYGDLWTLAGVCAIQELGGPTISWRPGRQDALEDAKPCTPDGRLPDATKKQDHIRDIFYRMGFDDQEIVALTGGHALGRCHPERSGFEGPWQEAPTVFSNEYYKAISTRTWVKKELPHGGWQWVDKNNTDVMMLPAEISMYNDKEFKKYFDLYAKDEDKFFKDFAAAFKKLVELGVPFEGNEKVYEFKRTTD</sequence>
<comment type="subcellular location">
    <subcellularLocation>
        <location evidence="3">Mitochondrion intermembrane space</location>
    </subcellularLocation>
    <subcellularLocation>
        <location evidence="2">Mitochondrion matrix</location>
    </subcellularLocation>
</comment>
<dbReference type="PANTHER" id="PTHR31356:SF58">
    <property type="entry name" value="CYTOCHROME C PEROXIDASE, MITOCHONDRIAL"/>
    <property type="match status" value="1"/>
</dbReference>
<dbReference type="STRING" id="4846.A0A367J8C1"/>
<keyword evidence="11" id="KW-0496">Mitochondrion</keyword>
<dbReference type="AlphaFoldDB" id="A0A367J8C1"/>
<evidence type="ECO:0000256" key="8">
    <source>
        <dbReference type="ARBA" id="ARBA00022946"/>
    </source>
</evidence>
<dbReference type="PRINTS" id="PR00458">
    <property type="entry name" value="PEROXIDASE"/>
</dbReference>
<dbReference type="GO" id="GO:0020037">
    <property type="term" value="F:heme binding"/>
    <property type="evidence" value="ECO:0007669"/>
    <property type="project" value="UniProtKB-UniRule"/>
</dbReference>
<keyword evidence="6" id="KW-0349">Heme</keyword>
<evidence type="ECO:0000256" key="13">
    <source>
        <dbReference type="RuleBase" id="RU363051"/>
    </source>
</evidence>
<dbReference type="Pfam" id="PF00141">
    <property type="entry name" value="peroxidase"/>
    <property type="match status" value="1"/>
</dbReference>
<evidence type="ECO:0000256" key="11">
    <source>
        <dbReference type="ARBA" id="ARBA00023128"/>
    </source>
</evidence>
<keyword evidence="7" id="KW-0479">Metal-binding</keyword>
<dbReference type="InterPro" id="IPR044831">
    <property type="entry name" value="Ccp1-like"/>
</dbReference>
<name>A0A367J8C1_RHIST</name>
<dbReference type="PROSITE" id="PS00435">
    <property type="entry name" value="PEROXIDASE_1"/>
    <property type="match status" value="1"/>
</dbReference>
<evidence type="ECO:0000256" key="12">
    <source>
        <dbReference type="ARBA" id="ARBA00049265"/>
    </source>
</evidence>
<dbReference type="SUPFAM" id="SSF48113">
    <property type="entry name" value="Heme-dependent peroxidases"/>
    <property type="match status" value="1"/>
</dbReference>
<evidence type="ECO:0000256" key="7">
    <source>
        <dbReference type="ARBA" id="ARBA00022723"/>
    </source>
</evidence>
<dbReference type="PANTHER" id="PTHR31356">
    <property type="entry name" value="THYLAKOID LUMENAL 29 KDA PROTEIN, CHLOROPLASTIC-RELATED"/>
    <property type="match status" value="1"/>
</dbReference>
<dbReference type="GO" id="GO:0005759">
    <property type="term" value="C:mitochondrial matrix"/>
    <property type="evidence" value="ECO:0007669"/>
    <property type="project" value="UniProtKB-SubCell"/>
</dbReference>
<dbReference type="CDD" id="cd00691">
    <property type="entry name" value="ascorbate_peroxidase"/>
    <property type="match status" value="1"/>
</dbReference>
<dbReference type="PROSITE" id="PS00436">
    <property type="entry name" value="PEROXIDASE_2"/>
    <property type="match status" value="1"/>
</dbReference>
<evidence type="ECO:0000256" key="1">
    <source>
        <dbReference type="ARBA" id="ARBA00003917"/>
    </source>
</evidence>
<dbReference type="FunFam" id="1.10.520.10:FF:000005">
    <property type="entry name" value="Cytochrome c peroxidase"/>
    <property type="match status" value="1"/>
</dbReference>
<dbReference type="OrthoDB" id="2859658at2759"/>
<dbReference type="Gene3D" id="1.10.420.10">
    <property type="entry name" value="Peroxidase, domain 2"/>
    <property type="match status" value="1"/>
</dbReference>
<dbReference type="InterPro" id="IPR019793">
    <property type="entry name" value="Peroxidases_heam-ligand_BS"/>
</dbReference>
<dbReference type="Gene3D" id="1.10.520.10">
    <property type="match status" value="1"/>
</dbReference>
<dbReference type="Proteomes" id="UP000253551">
    <property type="component" value="Unassembled WGS sequence"/>
</dbReference>
<keyword evidence="9 13" id="KW-0560">Oxidoreductase</keyword>
<evidence type="ECO:0000256" key="10">
    <source>
        <dbReference type="ARBA" id="ARBA00023004"/>
    </source>
</evidence>
<evidence type="ECO:0000256" key="3">
    <source>
        <dbReference type="ARBA" id="ARBA00004569"/>
    </source>
</evidence>
<evidence type="ECO:0000313" key="16">
    <source>
        <dbReference type="Proteomes" id="UP000253551"/>
    </source>
</evidence>
<evidence type="ECO:0000256" key="9">
    <source>
        <dbReference type="ARBA" id="ARBA00023002"/>
    </source>
</evidence>